<keyword evidence="2" id="KW-1185">Reference proteome</keyword>
<evidence type="ECO:0000313" key="2">
    <source>
        <dbReference type="Proteomes" id="UP001470230"/>
    </source>
</evidence>
<protein>
    <recommendedName>
        <fullName evidence="3">Initiator binding domain-containing protein</fullName>
    </recommendedName>
</protein>
<reference evidence="1 2" key="1">
    <citation type="submission" date="2024-04" db="EMBL/GenBank/DDBJ databases">
        <title>Tritrichomonas musculus Genome.</title>
        <authorList>
            <person name="Alves-Ferreira E."/>
            <person name="Grigg M."/>
            <person name="Lorenzi H."/>
            <person name="Galac M."/>
        </authorList>
    </citation>
    <scope>NUCLEOTIDE SEQUENCE [LARGE SCALE GENOMIC DNA]</scope>
    <source>
        <strain evidence="1 2">EAF2021</strain>
    </source>
</reference>
<sequence length="230" mass="26070">MAYELTNTSIPILSSKLPETPIEISSLLPNDMIDEIGFSPDDNIPSNKLVLNQPFFEIKRIPRTRIIPTSQQLNDQQYLISDDSQKLTSSLNCFEVKLSDCHVLAFSIYEHQEHFGFGVVVRDGAYLRYGHIVRQIPQEKCRVSVYQIIGFDENNKLGNYLAEQTQVAQSLINSFISSNNQNAKLKEIEIVSYAARAIFRISLSNSDNTFNESLTRFIVSIFAIAVEIVD</sequence>
<comment type="caution">
    <text evidence="1">The sequence shown here is derived from an EMBL/GenBank/DDBJ whole genome shotgun (WGS) entry which is preliminary data.</text>
</comment>
<accession>A0ABR2KID1</accession>
<evidence type="ECO:0000313" key="1">
    <source>
        <dbReference type="EMBL" id="KAK8889775.1"/>
    </source>
</evidence>
<proteinExistence type="predicted"/>
<dbReference type="Proteomes" id="UP001470230">
    <property type="component" value="Unassembled WGS sequence"/>
</dbReference>
<dbReference type="EMBL" id="JAPFFF010000005">
    <property type="protein sequence ID" value="KAK8889775.1"/>
    <property type="molecule type" value="Genomic_DNA"/>
</dbReference>
<gene>
    <name evidence="1" type="ORF">M9Y10_034529</name>
</gene>
<evidence type="ECO:0008006" key="3">
    <source>
        <dbReference type="Google" id="ProtNLM"/>
    </source>
</evidence>
<organism evidence="1 2">
    <name type="scientific">Tritrichomonas musculus</name>
    <dbReference type="NCBI Taxonomy" id="1915356"/>
    <lineage>
        <taxon>Eukaryota</taxon>
        <taxon>Metamonada</taxon>
        <taxon>Parabasalia</taxon>
        <taxon>Tritrichomonadida</taxon>
        <taxon>Tritrichomonadidae</taxon>
        <taxon>Tritrichomonas</taxon>
    </lineage>
</organism>
<name>A0ABR2KID1_9EUKA</name>